<feature type="region of interest" description="Disordered" evidence="1">
    <location>
        <begin position="1"/>
        <end position="63"/>
    </location>
</feature>
<accession>A0A9P7Z3Z8</accession>
<protein>
    <submittedName>
        <fullName evidence="2">Uncharacterized protein</fullName>
    </submittedName>
</protein>
<evidence type="ECO:0000256" key="1">
    <source>
        <dbReference type="SAM" id="MobiDB-lite"/>
    </source>
</evidence>
<feature type="compositionally biased region" description="Polar residues" evidence="1">
    <location>
        <begin position="10"/>
        <end position="57"/>
    </location>
</feature>
<dbReference type="AlphaFoldDB" id="A0A9P7Z3Z8"/>
<comment type="caution">
    <text evidence="2">The sequence shown here is derived from an EMBL/GenBank/DDBJ whole genome shotgun (WGS) entry which is preliminary data.</text>
</comment>
<reference evidence="2" key="1">
    <citation type="journal article" date="2021" name="IMA Fungus">
        <title>Genomic characterization of three marine fungi, including Emericellopsis atlantica sp. nov. with signatures of a generalist lifestyle and marine biomass degradation.</title>
        <authorList>
            <person name="Hagestad O.C."/>
            <person name="Hou L."/>
            <person name="Andersen J.H."/>
            <person name="Hansen E.H."/>
            <person name="Altermark B."/>
            <person name="Li C."/>
            <person name="Kuhnert E."/>
            <person name="Cox R.J."/>
            <person name="Crous P.W."/>
            <person name="Spatafora J.W."/>
            <person name="Lail K."/>
            <person name="Amirebrahimi M."/>
            <person name="Lipzen A."/>
            <person name="Pangilinan J."/>
            <person name="Andreopoulos W."/>
            <person name="Hayes R.D."/>
            <person name="Ng V."/>
            <person name="Grigoriev I.V."/>
            <person name="Jackson S.A."/>
            <person name="Sutton T.D.S."/>
            <person name="Dobson A.D.W."/>
            <person name="Rama T."/>
        </authorList>
    </citation>
    <scope>NUCLEOTIDE SEQUENCE</scope>
    <source>
        <strain evidence="2">TRa3180A</strain>
    </source>
</reference>
<dbReference type="Proteomes" id="UP000887226">
    <property type="component" value="Unassembled WGS sequence"/>
</dbReference>
<gene>
    <name evidence="2" type="ORF">BJ878DRAFT_504939</name>
</gene>
<evidence type="ECO:0000313" key="2">
    <source>
        <dbReference type="EMBL" id="KAG9244727.1"/>
    </source>
</evidence>
<keyword evidence="3" id="KW-1185">Reference proteome</keyword>
<organism evidence="2 3">
    <name type="scientific">Calycina marina</name>
    <dbReference type="NCBI Taxonomy" id="1763456"/>
    <lineage>
        <taxon>Eukaryota</taxon>
        <taxon>Fungi</taxon>
        <taxon>Dikarya</taxon>
        <taxon>Ascomycota</taxon>
        <taxon>Pezizomycotina</taxon>
        <taxon>Leotiomycetes</taxon>
        <taxon>Helotiales</taxon>
        <taxon>Pezizellaceae</taxon>
        <taxon>Calycina</taxon>
    </lineage>
</organism>
<name>A0A9P7Z3Z8_9HELO</name>
<sequence length="282" mass="31421">MPYPTPPPTTCDSTYRSQPQHPSTYEVSSYFVASQNPLQYSHRASQNPQTTSSSQAQPYHRAPQHTQSYIVPQPPRASAQESFYHSCSAPTSPLVQPTNIIYSAAPEPKPAPEPCLRHSSPRQDNGRLTPPWRVNSRSPGNPNYYSNSPLSLPISAYLKPPGRMSPYALNRPQKRPGFWGRILDKFSLWIRALNRWSRDNPIKAGILTFFPVMTLAGIIKIGKMLGKGMGLIKKTKGGGGMERRLSDERTKGYGYGLDEFTRFNGSKGGPLKGMLKMLQMLV</sequence>
<dbReference type="EMBL" id="MU253888">
    <property type="protein sequence ID" value="KAG9244727.1"/>
    <property type="molecule type" value="Genomic_DNA"/>
</dbReference>
<dbReference type="OrthoDB" id="3543556at2759"/>
<feature type="region of interest" description="Disordered" evidence="1">
    <location>
        <begin position="104"/>
        <end position="145"/>
    </location>
</feature>
<feature type="compositionally biased region" description="Polar residues" evidence="1">
    <location>
        <begin position="135"/>
        <end position="145"/>
    </location>
</feature>
<proteinExistence type="predicted"/>
<evidence type="ECO:0000313" key="3">
    <source>
        <dbReference type="Proteomes" id="UP000887226"/>
    </source>
</evidence>